<keyword evidence="3" id="KW-0732">Signal</keyword>
<dbReference type="OrthoDB" id="45605at2759"/>
<organism evidence="4 5">
    <name type="scientific">Vitrella brassicaformis (strain CCMP3155)</name>
    <dbReference type="NCBI Taxonomy" id="1169540"/>
    <lineage>
        <taxon>Eukaryota</taxon>
        <taxon>Sar</taxon>
        <taxon>Alveolata</taxon>
        <taxon>Colpodellida</taxon>
        <taxon>Vitrellaceae</taxon>
        <taxon>Vitrella</taxon>
    </lineage>
</organism>
<keyword evidence="2" id="KW-1133">Transmembrane helix</keyword>
<feature type="region of interest" description="Disordered" evidence="1">
    <location>
        <begin position="67"/>
        <end position="91"/>
    </location>
</feature>
<keyword evidence="5" id="KW-1185">Reference proteome</keyword>
<evidence type="ECO:0000256" key="1">
    <source>
        <dbReference type="SAM" id="MobiDB-lite"/>
    </source>
</evidence>
<dbReference type="VEuPathDB" id="CryptoDB:Vbra_2200"/>
<feature type="signal peptide" evidence="3">
    <location>
        <begin position="1"/>
        <end position="19"/>
    </location>
</feature>
<feature type="chain" id="PRO_5005188498" evidence="3">
    <location>
        <begin position="20"/>
        <end position="438"/>
    </location>
</feature>
<dbReference type="InterPro" id="IPR021434">
    <property type="entry name" value="DUF3082"/>
</dbReference>
<evidence type="ECO:0000256" key="3">
    <source>
        <dbReference type="SAM" id="SignalP"/>
    </source>
</evidence>
<keyword evidence="2" id="KW-0812">Transmembrane</keyword>
<feature type="compositionally biased region" description="Basic and acidic residues" evidence="1">
    <location>
        <begin position="391"/>
        <end position="424"/>
    </location>
</feature>
<name>A0A0G4F262_VITBC</name>
<feature type="transmembrane region" description="Helical" evidence="2">
    <location>
        <begin position="231"/>
        <end position="253"/>
    </location>
</feature>
<feature type="compositionally biased region" description="Polar residues" evidence="1">
    <location>
        <begin position="341"/>
        <end position="351"/>
    </location>
</feature>
<keyword evidence="2" id="KW-0472">Membrane</keyword>
<feature type="region of interest" description="Disordered" evidence="1">
    <location>
        <begin position="291"/>
        <end position="318"/>
    </location>
</feature>
<accession>A0A0G4F262</accession>
<dbReference type="Pfam" id="PF11282">
    <property type="entry name" value="DUF3082"/>
    <property type="match status" value="1"/>
</dbReference>
<dbReference type="InParanoid" id="A0A0G4F262"/>
<protein>
    <submittedName>
        <fullName evidence="4">Uncharacterized protein</fullName>
    </submittedName>
</protein>
<evidence type="ECO:0000313" key="5">
    <source>
        <dbReference type="Proteomes" id="UP000041254"/>
    </source>
</evidence>
<sequence length="438" mass="48790">MLHLFFISLGCFFSGSCEAAAFVPLARQTLTTYPGEQLPLRSTHRRICSNVLMAKDADTLTPRFRLADPSAGTEESSPAPPQQQTAPGDMSPLRARMVGAVREQKERLGLKYESRKKDMIDEGLLPIDFDDERDRMGITRQELRERERDNATDLTKPLRDWDRNELAADERLELLQGINPVEPLFASVVAAVVAYGGFSFMGQLLEIFRASPIPADAAYPVQRLGGAFQQMLFGVVSLGTFSVAINAVGLLVLAMRVAYGIWRGELDPNKRDPTLPSYFDIQGWIDYTDRQRQQLKEQREGDRTVGEGQGDKGQEKRQPFVYKSALVTLFQEAFDKARSDTAAQQSTSVSHQHPPRPSVAASEQHGHAPPSSRQGRQELDTFLDSIIDESVGERGRGDSADRGREKQRGETRGAERKGTTRGEESEIDFSRFAPLSTK</sequence>
<dbReference type="Proteomes" id="UP000041254">
    <property type="component" value="Unassembled WGS sequence"/>
</dbReference>
<feature type="region of interest" description="Disordered" evidence="1">
    <location>
        <begin position="338"/>
        <end position="438"/>
    </location>
</feature>
<dbReference type="AlphaFoldDB" id="A0A0G4F262"/>
<reference evidence="4 5" key="1">
    <citation type="submission" date="2014-11" db="EMBL/GenBank/DDBJ databases">
        <authorList>
            <person name="Zhu J."/>
            <person name="Qi W."/>
            <person name="Song R."/>
        </authorList>
    </citation>
    <scope>NUCLEOTIDE SEQUENCE [LARGE SCALE GENOMIC DNA]</scope>
</reference>
<evidence type="ECO:0000313" key="4">
    <source>
        <dbReference type="EMBL" id="CEM05619.1"/>
    </source>
</evidence>
<dbReference type="EMBL" id="CDMY01000361">
    <property type="protein sequence ID" value="CEM05619.1"/>
    <property type="molecule type" value="Genomic_DNA"/>
</dbReference>
<gene>
    <name evidence="4" type="ORF">Vbra_2200</name>
</gene>
<proteinExistence type="predicted"/>
<feature type="compositionally biased region" description="Low complexity" evidence="1">
    <location>
        <begin position="73"/>
        <end position="87"/>
    </location>
</feature>
<evidence type="ECO:0000256" key="2">
    <source>
        <dbReference type="SAM" id="Phobius"/>
    </source>
</evidence>